<dbReference type="EMBL" id="GBXM01013964">
    <property type="protein sequence ID" value="JAH94613.1"/>
    <property type="molecule type" value="Transcribed_RNA"/>
</dbReference>
<feature type="transmembrane region" description="Helical" evidence="1">
    <location>
        <begin position="6"/>
        <end position="25"/>
    </location>
</feature>
<organism evidence="2">
    <name type="scientific">Anguilla anguilla</name>
    <name type="common">European freshwater eel</name>
    <name type="synonym">Muraena anguilla</name>
    <dbReference type="NCBI Taxonomy" id="7936"/>
    <lineage>
        <taxon>Eukaryota</taxon>
        <taxon>Metazoa</taxon>
        <taxon>Chordata</taxon>
        <taxon>Craniata</taxon>
        <taxon>Vertebrata</taxon>
        <taxon>Euteleostomi</taxon>
        <taxon>Actinopterygii</taxon>
        <taxon>Neopterygii</taxon>
        <taxon>Teleostei</taxon>
        <taxon>Anguilliformes</taxon>
        <taxon>Anguillidae</taxon>
        <taxon>Anguilla</taxon>
    </lineage>
</organism>
<reference evidence="2" key="1">
    <citation type="submission" date="2014-11" db="EMBL/GenBank/DDBJ databases">
        <authorList>
            <person name="Amaro Gonzalez C."/>
        </authorList>
    </citation>
    <scope>NUCLEOTIDE SEQUENCE</scope>
</reference>
<keyword evidence="1" id="KW-0472">Membrane</keyword>
<reference evidence="2" key="2">
    <citation type="journal article" date="2015" name="Fish Shellfish Immunol.">
        <title>Early steps in the European eel (Anguilla anguilla)-Vibrio vulnificus interaction in the gills: Role of the RtxA13 toxin.</title>
        <authorList>
            <person name="Callol A."/>
            <person name="Pajuelo D."/>
            <person name="Ebbesson L."/>
            <person name="Teles M."/>
            <person name="MacKenzie S."/>
            <person name="Amaro C."/>
        </authorList>
    </citation>
    <scope>NUCLEOTIDE SEQUENCE</scope>
</reference>
<evidence type="ECO:0000313" key="2">
    <source>
        <dbReference type="EMBL" id="JAH94613.1"/>
    </source>
</evidence>
<evidence type="ECO:0000256" key="1">
    <source>
        <dbReference type="SAM" id="Phobius"/>
    </source>
</evidence>
<keyword evidence="1" id="KW-1133">Transmembrane helix</keyword>
<protein>
    <submittedName>
        <fullName evidence="2">Uncharacterized protein</fullName>
    </submittedName>
</protein>
<accession>A0A0E9WYT2</accession>
<sequence length="88" mass="10327">MGNAFFFFFFLFHPIHFCVLFRFSFPGFGRREERLMVGRSPLVPRLVTDKVTDECSRKKRLSLTDLTKTCSQLKKWAVKSSRVMSVCL</sequence>
<dbReference type="AlphaFoldDB" id="A0A0E9WYT2"/>
<name>A0A0E9WYT2_ANGAN</name>
<proteinExistence type="predicted"/>
<keyword evidence="1" id="KW-0812">Transmembrane</keyword>